<dbReference type="PANTHER" id="PTHR23150:SF19">
    <property type="entry name" value="FORMYLGLYCINE-GENERATING ENZYME"/>
    <property type="match status" value="1"/>
</dbReference>
<accession>A0A521G2U3</accession>
<gene>
    <name evidence="3" type="ORF">CDV28_10889</name>
</gene>
<dbReference type="PANTHER" id="PTHR23150">
    <property type="entry name" value="SULFATASE MODIFYING FACTOR 1, 2"/>
    <property type="match status" value="1"/>
</dbReference>
<dbReference type="Proteomes" id="UP000316238">
    <property type="component" value="Unassembled WGS sequence"/>
</dbReference>
<feature type="domain" description="Sulfatase-modifying factor enzyme-like" evidence="2">
    <location>
        <begin position="415"/>
        <end position="638"/>
    </location>
</feature>
<dbReference type="AlphaFoldDB" id="A0A521G2U3"/>
<name>A0A521G2U3_9BACT</name>
<evidence type="ECO:0000313" key="3">
    <source>
        <dbReference type="EMBL" id="TAA75349.1"/>
    </source>
</evidence>
<sequence length="670" mass="76339">MSRPQTVSRADLLRLLAAQPDVSLPAAARLAGYQPAREPSGTLQAQEKTADQEASYETEPAARKELFPAEHFWHLQRREQLQSAQNRRKGSELPANLRQFRPLRAKELQCSASSTNHPTLLPLPVRKKTTVSELVTAAAQFRPLPRNFENTPIQPVQKSAAAFALDMLRAGQNSVWLEQFLLRLVRTWFDRRKDATLLAYIKHVLEFLPETVYRQHDIASLLYGIAHRDMLRQGAVIPPQFRPEAVLQIAQEPLPSLPWLLIQEGEEIFLINSPETGICLLKGSRIAALELSADILLLHRDGQTETVPVQTWQALCALNDAENFYLQTLTEKLHIHTCARPTWATMIGRNSRELFAEILWLGRSYRLYWQTPSADADDIGQWKNCHGPVDTDRFGLAAYIGFYGKVMQRFRWLEPSRFLMGSPEDEPEREAWGKETLHEVRLSKGFWFADTVVTQELWQFVMRSDNPAKFQGHELPVENVSWLEVQHFLQRLNAMVPGLNARLPTEAEWEYACRTGTTTPFSFGSQITPEQVNYHGAFPYCSGQKGINRRQTVPVKSLPANAWGLYEMHGNLWEWCQDWWLDDLGHDAALHPQGPESGEFRVARGGSWFLGGKGVRSAVRGRFAPNFRNDRIGFRIARDHETTMESKVAPPAEEIPAPEVSFLRRIFGKN</sequence>
<keyword evidence="4" id="KW-1185">Reference proteome</keyword>
<organism evidence="3 4">
    <name type="scientific">Candidatus Electronema aureum</name>
    <dbReference type="NCBI Taxonomy" id="2005002"/>
    <lineage>
        <taxon>Bacteria</taxon>
        <taxon>Pseudomonadati</taxon>
        <taxon>Thermodesulfobacteriota</taxon>
        <taxon>Desulfobulbia</taxon>
        <taxon>Desulfobulbales</taxon>
        <taxon>Desulfobulbaceae</taxon>
        <taxon>Candidatus Electronema</taxon>
    </lineage>
</organism>
<comment type="caution">
    <text evidence="3">The sequence shown here is derived from an EMBL/GenBank/DDBJ whole genome shotgun (WGS) entry which is preliminary data.</text>
</comment>
<evidence type="ECO:0000256" key="1">
    <source>
        <dbReference type="SAM" id="MobiDB-lite"/>
    </source>
</evidence>
<dbReference type="InterPro" id="IPR016187">
    <property type="entry name" value="CTDL_fold"/>
</dbReference>
<protein>
    <submittedName>
        <fullName evidence="3">Formylglycine-generating enzyme, required for sulfatase activity, contains SUMF1/FGE domain</fullName>
    </submittedName>
</protein>
<evidence type="ECO:0000313" key="4">
    <source>
        <dbReference type="Proteomes" id="UP000316238"/>
    </source>
</evidence>
<proteinExistence type="predicted"/>
<evidence type="ECO:0000259" key="2">
    <source>
        <dbReference type="Pfam" id="PF03781"/>
    </source>
</evidence>
<dbReference type="InterPro" id="IPR042095">
    <property type="entry name" value="SUMF_sf"/>
</dbReference>
<dbReference type="SUPFAM" id="SSF56436">
    <property type="entry name" value="C-type lectin-like"/>
    <property type="match status" value="1"/>
</dbReference>
<dbReference type="Gene3D" id="3.90.1580.10">
    <property type="entry name" value="paralog of FGE (formylglycine-generating enzyme)"/>
    <property type="match status" value="1"/>
</dbReference>
<feature type="region of interest" description="Disordered" evidence="1">
    <location>
        <begin position="33"/>
        <end position="60"/>
    </location>
</feature>
<reference evidence="3" key="1">
    <citation type="submission" date="2017-07" db="EMBL/GenBank/DDBJ databases">
        <title>The cable genome - Insights into the physiology and evolution of filamentous bacteria capable of sulfide oxidation via long distance electron transfer.</title>
        <authorList>
            <person name="Thorup C."/>
            <person name="Bjerg J.T."/>
            <person name="Schreiber L."/>
            <person name="Nielsen L.P."/>
            <person name="Kjeldsen K.U."/>
            <person name="Boesen T."/>
            <person name="Boggild A."/>
            <person name="Meysman F."/>
            <person name="Geelhoed J."/>
            <person name="Schramm A."/>
        </authorList>
    </citation>
    <scope>NUCLEOTIDE SEQUENCE [LARGE SCALE GENOMIC DNA]</scope>
    <source>
        <strain evidence="3">GS</strain>
    </source>
</reference>
<dbReference type="InterPro" id="IPR005532">
    <property type="entry name" value="SUMF_dom"/>
</dbReference>
<dbReference type="Pfam" id="PF03781">
    <property type="entry name" value="FGE-sulfatase"/>
    <property type="match status" value="1"/>
</dbReference>
<dbReference type="EMBL" id="NQJD01000008">
    <property type="protein sequence ID" value="TAA75349.1"/>
    <property type="molecule type" value="Genomic_DNA"/>
</dbReference>
<dbReference type="GO" id="GO:0120147">
    <property type="term" value="F:formylglycine-generating oxidase activity"/>
    <property type="evidence" value="ECO:0007669"/>
    <property type="project" value="TreeGrafter"/>
</dbReference>
<dbReference type="InterPro" id="IPR051043">
    <property type="entry name" value="Sulfatase_Mod_Factor_Kinase"/>
</dbReference>